<accession>A0A4R7BWN4</accession>
<dbReference type="EMBL" id="SNZR01000013">
    <property type="protein sequence ID" value="TDR90284.1"/>
    <property type="molecule type" value="Genomic_DNA"/>
</dbReference>
<reference evidence="2 3" key="1">
    <citation type="submission" date="2019-03" db="EMBL/GenBank/DDBJ databases">
        <title>Genomic Encyclopedia of Type Strains, Phase IV (KMG-IV): sequencing the most valuable type-strain genomes for metagenomic binning, comparative biology and taxonomic classification.</title>
        <authorList>
            <person name="Goeker M."/>
        </authorList>
    </citation>
    <scope>NUCLEOTIDE SEQUENCE [LARGE SCALE GENOMIC DNA]</scope>
    <source>
        <strain evidence="2 3">DSM 25903</strain>
    </source>
</reference>
<gene>
    <name evidence="2" type="ORF">EV668_3130</name>
</gene>
<keyword evidence="3" id="KW-1185">Reference proteome</keyword>
<evidence type="ECO:0000313" key="3">
    <source>
        <dbReference type="Proteomes" id="UP000295122"/>
    </source>
</evidence>
<keyword evidence="1" id="KW-0812">Transmembrane</keyword>
<dbReference type="NCBIfam" id="NF040662">
    <property type="entry name" value="attach_TipJ_rel"/>
    <property type="match status" value="1"/>
</dbReference>
<proteinExistence type="predicted"/>
<organism evidence="2 3">
    <name type="scientific">Enterovirga rhinocerotis</name>
    <dbReference type="NCBI Taxonomy" id="1339210"/>
    <lineage>
        <taxon>Bacteria</taxon>
        <taxon>Pseudomonadati</taxon>
        <taxon>Pseudomonadota</taxon>
        <taxon>Alphaproteobacteria</taxon>
        <taxon>Hyphomicrobiales</taxon>
        <taxon>Methylobacteriaceae</taxon>
        <taxon>Enterovirga</taxon>
    </lineage>
</organism>
<protein>
    <recommendedName>
        <fullName evidence="4">Phage tail protein</fullName>
    </recommendedName>
</protein>
<keyword evidence="1" id="KW-0472">Membrane</keyword>
<evidence type="ECO:0000256" key="1">
    <source>
        <dbReference type="SAM" id="Phobius"/>
    </source>
</evidence>
<name>A0A4R7BWN4_9HYPH</name>
<dbReference type="OrthoDB" id="7349961at2"/>
<keyword evidence="1" id="KW-1133">Transmembrane helix</keyword>
<feature type="transmembrane region" description="Helical" evidence="1">
    <location>
        <begin position="93"/>
        <end position="113"/>
    </location>
</feature>
<evidence type="ECO:0008006" key="4">
    <source>
        <dbReference type="Google" id="ProtNLM"/>
    </source>
</evidence>
<dbReference type="RefSeq" id="WP_133771557.1">
    <property type="nucleotide sequence ID" value="NZ_SNZR01000013.1"/>
</dbReference>
<comment type="caution">
    <text evidence="2">The sequence shown here is derived from an EMBL/GenBank/DDBJ whole genome shotgun (WGS) entry which is preliminary data.</text>
</comment>
<dbReference type="Proteomes" id="UP000295122">
    <property type="component" value="Unassembled WGS sequence"/>
</dbReference>
<evidence type="ECO:0000313" key="2">
    <source>
        <dbReference type="EMBL" id="TDR90284.1"/>
    </source>
</evidence>
<sequence>MTLVLEVDNLHKPLGEAKALPRRRRRLSTIVKQHAPKDRATVALVFRKKVNLAALTRADLDQAARMRADYATTLVGPDDHVVFVRPALGGSSGLSVALMIASAALLLLAPWAAAAVGGGLIGFAVQTGMVIGAALLQAAAAKSNAAKKTDNSFYDIAPSGNVAKRGARRPLGYGRCWSTPPLSQRDFIRYIGNKQTVLVKRLLVGLGKWDVLAVKVGESTFWTKAGGVQSPFNVSSLFGIPSEVEVLYEQASKIVPGDIATSESVIGQELPRSYGNPDWTPWYRATPHGVKADKLYLAWSFGTVMVRGDKGEAKPNNFGISFQFQRLDPVTGNPTGPIITDAENIGYQCLPEGGHFGREKTLPEMAEWQVRSCNPWPDPSMIGIEASNTVYWDELSALLPDVRVREGTTEVVIRVSGIKGISSLGEVRVEAERIVPVFNGSTWVEQPTRKAVWAFADLIRSPYGLNRPDGVDGEKCLAYANRADLAGFDEFNGFLDEVTTFGVALNTVLGPLRAQHQRLGQIYSFMRDESAEEAGGRQVITRQQILADTTAQRFIFTKSDSSKGDVIVEYLRDGDEKRPDEARQTKFSQTRTPKRYKFPGVTSGAHAVMLANWLSAIDKFRGAERTITTEWQGRLIYPATHILSDLWFVDAKAALPGRLVSGTTFEVEAPPPIAAGNTYVSLRGKEGNEWGILRAVYDGGTRLTLNATDVSNIQAATGVLLADVLTGELQEPNTLTIGPLVELQETYIARSTRPVSEDHIEIEMVIDNPKVWQILGEETVVPGPIDPEGPVEPLRPNLPSIRAWCERTETDIQMVWSVPQPFGAVAFDVQYAIDEVDMPATDWTEVQTALASASGSVVIRQSPLPVRVRGRAIGRTGVPGDWTYTTFSTVPPRVDGGSVDIVNVTLNQIDAYFRGLLEGTGPGSIGEALNVANSAQSRANSAFGNIEDLKLALSSNPADRTRSKLVARSLRDDLDLIQAAFADAQNRLNSFEGMMVQIGVVQSEGAYRIAGEAILDSRINSVAIDLDALNARVSLLASTIVDGDLNGILDTLNSLSVSLDAVAGEIALRATTAQLDEVDGRVTTLSTTLTGPEGTITSLASSVNTLTGQVSNAVLQLNALGSIVASASTAAVKFDGDARDLTLDALLARVAELEGGVNERLGTATLTLGARIGEMGEVIAESGRTILAVQGDAAARFSSFEQVMSNGFVATASAQRALETAAGAAAGRIGVLENVTTNAQNPSSVVSRLSTIEGTIGTGTGSGSITGRITTLEEVTTDPNTGLVRQLSDLQTAVSGTGPTSISARLTTLAEVVGKAAGPDGPASGLVSRVGNLELTLNGNGTPQNPSLSSRVSSVEIAAAGAAGNAAAAITAANNAASAAATADGKAVNAATAASNAASAASTADGKAVAAQTAASNAASAASTADGKAVAAQTAASNAASAASTADGKAVAAQTAASNAATAASTADGKAVAAQTKANAADTKAEAAQNAVTAVAGTVTEIEAKANDMTASGKLAFVAVSAPSGATAAWALSVKASNARAGFTVLAMSNGTSQVIVDAGQVVSAALASDGVNRRVVLDLNNGSLSFWR</sequence>
<feature type="transmembrane region" description="Helical" evidence="1">
    <location>
        <begin position="120"/>
        <end position="140"/>
    </location>
</feature>